<organism evidence="2 3">
    <name type="scientific">Nepenthes gracilis</name>
    <name type="common">Slender pitcher plant</name>
    <dbReference type="NCBI Taxonomy" id="150966"/>
    <lineage>
        <taxon>Eukaryota</taxon>
        <taxon>Viridiplantae</taxon>
        <taxon>Streptophyta</taxon>
        <taxon>Embryophyta</taxon>
        <taxon>Tracheophyta</taxon>
        <taxon>Spermatophyta</taxon>
        <taxon>Magnoliopsida</taxon>
        <taxon>eudicotyledons</taxon>
        <taxon>Gunneridae</taxon>
        <taxon>Pentapetalae</taxon>
        <taxon>Caryophyllales</taxon>
        <taxon>Nepenthaceae</taxon>
        <taxon>Nepenthes</taxon>
    </lineage>
</organism>
<gene>
    <name evidence="2" type="ORF">Nepgr_012904</name>
</gene>
<evidence type="ECO:0000313" key="3">
    <source>
        <dbReference type="Proteomes" id="UP001279734"/>
    </source>
</evidence>
<accession>A0AAD3SGT7</accession>
<proteinExistence type="predicted"/>
<dbReference type="Proteomes" id="UP001279734">
    <property type="component" value="Unassembled WGS sequence"/>
</dbReference>
<name>A0AAD3SGT7_NEPGR</name>
<reference evidence="2" key="1">
    <citation type="submission" date="2023-05" db="EMBL/GenBank/DDBJ databases">
        <title>Nepenthes gracilis genome sequencing.</title>
        <authorList>
            <person name="Fukushima K."/>
        </authorList>
    </citation>
    <scope>NUCLEOTIDE SEQUENCE</scope>
    <source>
        <strain evidence="2">SING2019-196</strain>
    </source>
</reference>
<protein>
    <recommendedName>
        <fullName evidence="1">DUF1421 domain-containing protein</fullName>
    </recommendedName>
</protein>
<sequence length="118" mass="12873">MYDSEGSQAHRHYLLGGYPSPPNASRQNLQLPSSAAFLATSQNALQIVDNHPHNEVIGKLVSMGYQADHVAAVIQRGSRRLNSLSILMPCLTGKEVSETKLRRLGGSPTIFFTVRLSV</sequence>
<dbReference type="EMBL" id="BSYO01000010">
    <property type="protein sequence ID" value="GMH11063.1"/>
    <property type="molecule type" value="Genomic_DNA"/>
</dbReference>
<evidence type="ECO:0000259" key="1">
    <source>
        <dbReference type="Pfam" id="PF07223"/>
    </source>
</evidence>
<dbReference type="AlphaFoldDB" id="A0AAD3SGT7"/>
<keyword evidence="3" id="KW-1185">Reference proteome</keyword>
<feature type="domain" description="DUF1421" evidence="1">
    <location>
        <begin position="54"/>
        <end position="76"/>
    </location>
</feature>
<dbReference type="Pfam" id="PF07223">
    <property type="entry name" value="DUF1421"/>
    <property type="match status" value="1"/>
</dbReference>
<evidence type="ECO:0000313" key="2">
    <source>
        <dbReference type="EMBL" id="GMH11063.1"/>
    </source>
</evidence>
<dbReference type="InterPro" id="IPR010820">
    <property type="entry name" value="DUF1421"/>
</dbReference>
<comment type="caution">
    <text evidence="2">The sequence shown here is derived from an EMBL/GenBank/DDBJ whole genome shotgun (WGS) entry which is preliminary data.</text>
</comment>